<evidence type="ECO:0000256" key="1">
    <source>
        <dbReference type="SAM" id="MobiDB-lite"/>
    </source>
</evidence>
<dbReference type="Gene3D" id="6.20.250.70">
    <property type="match status" value="1"/>
</dbReference>
<feature type="compositionally biased region" description="Polar residues" evidence="1">
    <location>
        <begin position="541"/>
        <end position="550"/>
    </location>
</feature>
<feature type="region of interest" description="Disordered" evidence="1">
    <location>
        <begin position="408"/>
        <end position="681"/>
    </location>
</feature>
<dbReference type="PANTHER" id="PTHR28155:SF1">
    <property type="entry name" value="DNA-DIRECTED RNA POLYMERASE I SUBUNIT RPA34.5-DOMAIN-CONTAINING PROTEIN"/>
    <property type="match status" value="1"/>
</dbReference>
<feature type="compositionally biased region" description="Basic and acidic residues" evidence="1">
    <location>
        <begin position="102"/>
        <end position="117"/>
    </location>
</feature>
<feature type="compositionally biased region" description="Low complexity" evidence="1">
    <location>
        <begin position="633"/>
        <end position="647"/>
    </location>
</feature>
<feature type="region of interest" description="Disordered" evidence="1">
    <location>
        <begin position="1"/>
        <end position="282"/>
    </location>
</feature>
<dbReference type="PANTHER" id="PTHR28155">
    <property type="entry name" value="ACR243WP"/>
    <property type="match status" value="1"/>
</dbReference>
<feature type="compositionally biased region" description="Pro residues" evidence="1">
    <location>
        <begin position="671"/>
        <end position="681"/>
    </location>
</feature>
<dbReference type="InterPro" id="IPR053263">
    <property type="entry name" value="Euk_RPA34_RNAP_subunit"/>
</dbReference>
<gene>
    <name evidence="2" type="ORF">QQX98_012655</name>
</gene>
<dbReference type="EMBL" id="JAZAVJ010000397">
    <property type="protein sequence ID" value="KAK7397977.1"/>
    <property type="molecule type" value="Genomic_DNA"/>
</dbReference>
<sequence length="681" mass="72378">MAPKEQYKVHSLQKHIENTKKGLSADAQFNRRPGKRAPIVKQDPDSFDPNNLFKTRGDDDDDDEAEASGSGSSSDSEGEGGSEFLAKLAASVKAPVTPSRRGNKDVEIADSDVERNASSKHTNATKNAVKAKPEAESSDDTSSESKSESESEAKAKTNGVKVTKASASSSSTSSSSDSESDSDSDSDSEPTKPTAAEDSSAESSSDESSEDEPEAKAKPVVNGTTAAKSTSSETKTKTTTKTKPIKSTKLVEPESDSSSSGGEEDEDDEMADESMHIEHRRDNRQLAIPNFIAPDFVLRKSDDGANGKDVAEICNKANLEGKQVWYFTVPSNVPISVVQNLEIPMDNSQRGDPLFSHDGEDYGISFESITPKGNIQILIPSTDGSQYRSASRQVNQVMQIKKTTQLASLPSSAIGPAEKRTPRAQPKGLKSRYQPIGVNTSSDNIGAAETNVEADTEMTEAPALSSASKTSKKKSKEKDTPTTATPTVGKDKEQKKRRESVTEAPSSLALGVSTPDVSRKGKRKHTVSEEDAAAAAAQLMLENNSAVSNPKKQKTTRSGSPDLGSEPPSTATKKQTPVLPPSFPQIPAVSTPVPAPSTAKKSKKTKEPKEPKLELPVLPTSSKQTPIPLPAIPHSSQSVPVGSPSVAKSEKRTKKRKEKESAATPSRKVTPVPPPQVFSSS</sequence>
<feature type="compositionally biased region" description="Low complexity" evidence="1">
    <location>
        <begin position="224"/>
        <end position="237"/>
    </location>
</feature>
<feature type="compositionally biased region" description="Basic and acidic residues" evidence="1">
    <location>
        <begin position="143"/>
        <end position="155"/>
    </location>
</feature>
<feature type="compositionally biased region" description="Basic and acidic residues" evidence="1">
    <location>
        <begin position="273"/>
        <end position="282"/>
    </location>
</feature>
<comment type="caution">
    <text evidence="2">The sequence shown here is derived from an EMBL/GenBank/DDBJ whole genome shotgun (WGS) entry which is preliminary data.</text>
</comment>
<protein>
    <recommendedName>
        <fullName evidence="4">DNA-directed RNA polymerase I subunit RPA34.5</fullName>
    </recommendedName>
</protein>
<feature type="compositionally biased region" description="Acidic residues" evidence="1">
    <location>
        <begin position="262"/>
        <end position="272"/>
    </location>
</feature>
<feature type="compositionally biased region" description="Acidic residues" evidence="1">
    <location>
        <begin position="178"/>
        <end position="188"/>
    </location>
</feature>
<feature type="compositionally biased region" description="Low complexity" evidence="1">
    <location>
        <begin position="166"/>
        <end position="177"/>
    </location>
</feature>
<keyword evidence="3" id="KW-1185">Reference proteome</keyword>
<feature type="compositionally biased region" description="Basic and acidic residues" evidence="1">
    <location>
        <begin position="489"/>
        <end position="501"/>
    </location>
</feature>
<proteinExistence type="predicted"/>
<evidence type="ECO:0000313" key="2">
    <source>
        <dbReference type="EMBL" id="KAK7397977.1"/>
    </source>
</evidence>
<feature type="compositionally biased region" description="Acidic residues" evidence="1">
    <location>
        <begin position="204"/>
        <end position="213"/>
    </location>
</feature>
<evidence type="ECO:0000313" key="3">
    <source>
        <dbReference type="Proteomes" id="UP001498476"/>
    </source>
</evidence>
<evidence type="ECO:0008006" key="4">
    <source>
        <dbReference type="Google" id="ProtNLM"/>
    </source>
</evidence>
<feature type="compositionally biased region" description="Basic and acidic residues" evidence="1">
    <location>
        <begin position="1"/>
        <end position="20"/>
    </location>
</feature>
<dbReference type="InterPro" id="IPR013240">
    <property type="entry name" value="DNA-dir_RNA_pol1_su_RPA34"/>
</dbReference>
<accession>A0ABR1GI74</accession>
<organism evidence="2 3">
    <name type="scientific">Neonectria punicea</name>
    <dbReference type="NCBI Taxonomy" id="979145"/>
    <lineage>
        <taxon>Eukaryota</taxon>
        <taxon>Fungi</taxon>
        <taxon>Dikarya</taxon>
        <taxon>Ascomycota</taxon>
        <taxon>Pezizomycotina</taxon>
        <taxon>Sordariomycetes</taxon>
        <taxon>Hypocreomycetidae</taxon>
        <taxon>Hypocreales</taxon>
        <taxon>Nectriaceae</taxon>
        <taxon>Neonectria</taxon>
    </lineage>
</organism>
<name>A0ABR1GI74_9HYPO</name>
<reference evidence="2 3" key="1">
    <citation type="journal article" date="2025" name="Microbiol. Resour. Announc.">
        <title>Draft genome sequences for Neonectria magnoliae and Neonectria punicea, canker pathogens of Liriodendron tulipifera and Acer saccharum in West Virginia.</title>
        <authorList>
            <person name="Petronek H.M."/>
            <person name="Kasson M.T."/>
            <person name="Metheny A.M."/>
            <person name="Stauder C.M."/>
            <person name="Lovett B."/>
            <person name="Lynch S.C."/>
            <person name="Garnas J.R."/>
            <person name="Kasson L.R."/>
            <person name="Stajich J.E."/>
        </authorList>
    </citation>
    <scope>NUCLEOTIDE SEQUENCE [LARGE SCALE GENOMIC DNA]</scope>
    <source>
        <strain evidence="2 3">NRRL 64653</strain>
    </source>
</reference>
<dbReference type="Proteomes" id="UP001498476">
    <property type="component" value="Unassembled WGS sequence"/>
</dbReference>
<dbReference type="Pfam" id="PF08208">
    <property type="entry name" value="RNA_polI_A34"/>
    <property type="match status" value="1"/>
</dbReference>